<reference evidence="1" key="1">
    <citation type="submission" date="2024-03" db="EMBL/GenBank/DDBJ databases">
        <title>WGS assembly of Saponaria officinalis var. Norfolk2.</title>
        <authorList>
            <person name="Jenkins J."/>
            <person name="Shu S."/>
            <person name="Grimwood J."/>
            <person name="Barry K."/>
            <person name="Goodstein D."/>
            <person name="Schmutz J."/>
            <person name="Leebens-Mack J."/>
            <person name="Osbourn A."/>
        </authorList>
    </citation>
    <scope>NUCLEOTIDE SEQUENCE [LARGE SCALE GENOMIC DNA]</scope>
    <source>
        <strain evidence="1">JIC</strain>
    </source>
</reference>
<protein>
    <submittedName>
        <fullName evidence="1">Uncharacterized protein</fullName>
    </submittedName>
</protein>
<dbReference type="AlphaFoldDB" id="A0AAW1HKA2"/>
<gene>
    <name evidence="1" type="ORF">RND81_11G099800</name>
</gene>
<comment type="caution">
    <text evidence="1">The sequence shown here is derived from an EMBL/GenBank/DDBJ whole genome shotgun (WGS) entry which is preliminary data.</text>
</comment>
<dbReference type="Proteomes" id="UP001443914">
    <property type="component" value="Unassembled WGS sequence"/>
</dbReference>
<proteinExistence type="predicted"/>
<evidence type="ECO:0000313" key="1">
    <source>
        <dbReference type="EMBL" id="KAK9676776.1"/>
    </source>
</evidence>
<dbReference type="EMBL" id="JBDFQZ010000011">
    <property type="protein sequence ID" value="KAK9676776.1"/>
    <property type="molecule type" value="Genomic_DNA"/>
</dbReference>
<name>A0AAW1HKA2_SAPOF</name>
<sequence length="210" mass="23943">MKSKIEEFYQNLQHNDYVEEQIQQSGIINSYILTTKSAMNARRDANLCLWCDEIWSVDHNCENAFEFNCMFTFGEEGEGVALIIVSSDALKCPTANNTFRETGRSDSSISKEERLICDANHVFDDLSTSKIEFTPLPSSEFQEDLQVPIARNMFDEMPIPDFILEMAQAAKITQDIEAIINDEDNLMCDIDELHVSVVTTLENFESKVML</sequence>
<organism evidence="1 2">
    <name type="scientific">Saponaria officinalis</name>
    <name type="common">Common soapwort</name>
    <name type="synonym">Lychnis saponaria</name>
    <dbReference type="NCBI Taxonomy" id="3572"/>
    <lineage>
        <taxon>Eukaryota</taxon>
        <taxon>Viridiplantae</taxon>
        <taxon>Streptophyta</taxon>
        <taxon>Embryophyta</taxon>
        <taxon>Tracheophyta</taxon>
        <taxon>Spermatophyta</taxon>
        <taxon>Magnoliopsida</taxon>
        <taxon>eudicotyledons</taxon>
        <taxon>Gunneridae</taxon>
        <taxon>Pentapetalae</taxon>
        <taxon>Caryophyllales</taxon>
        <taxon>Caryophyllaceae</taxon>
        <taxon>Caryophylleae</taxon>
        <taxon>Saponaria</taxon>
    </lineage>
</organism>
<accession>A0AAW1HKA2</accession>
<keyword evidence="2" id="KW-1185">Reference proteome</keyword>
<evidence type="ECO:0000313" key="2">
    <source>
        <dbReference type="Proteomes" id="UP001443914"/>
    </source>
</evidence>